<evidence type="ECO:0000313" key="2">
    <source>
        <dbReference type="Proteomes" id="UP000014463"/>
    </source>
</evidence>
<reference evidence="1 2" key="1">
    <citation type="journal article" date="2013" name="Genome Announc.">
        <title>Draft genome sequence of the moderately halophilic gammaproteobacterium Halomonas anticariensis FP35.</title>
        <authorList>
            <person name="Tahrioui A."/>
            <person name="Quesada E."/>
            <person name="Llamas I."/>
        </authorList>
    </citation>
    <scope>NUCLEOTIDE SEQUENCE [LARGE SCALE GENOMIC DNA]</scope>
    <source>
        <strain evidence="2">DSM 16096 / CECT 5854 / LMG 22089 / FP35</strain>
    </source>
</reference>
<dbReference type="OrthoDB" id="6183010at2"/>
<dbReference type="Proteomes" id="UP000014463">
    <property type="component" value="Unassembled WGS sequence"/>
</dbReference>
<evidence type="ECO:0000313" key="1">
    <source>
        <dbReference type="EMBL" id="EPC00562.1"/>
    </source>
</evidence>
<keyword evidence="2" id="KW-1185">Reference proteome</keyword>
<dbReference type="EMBL" id="ASTJ01000040">
    <property type="protein sequence ID" value="EPC00562.1"/>
    <property type="molecule type" value="Genomic_DNA"/>
</dbReference>
<protein>
    <submittedName>
        <fullName evidence="1">Uncharacterized protein</fullName>
    </submittedName>
</protein>
<dbReference type="PATRIC" id="fig|1121939.11.peg.4043"/>
<dbReference type="STRING" id="1121939.L861_06390"/>
<gene>
    <name evidence="1" type="ORF">L861_06390</name>
</gene>
<accession>S2KEE8</accession>
<dbReference type="AlphaFoldDB" id="S2KEE8"/>
<organism evidence="1 2">
    <name type="scientific">Litchfieldella anticariensis (strain DSM 16096 / CECT 5854 / CIP 108499 / LMG 22089 / FP35)</name>
    <name type="common">Halomonas anticariensis</name>
    <dbReference type="NCBI Taxonomy" id="1121939"/>
    <lineage>
        <taxon>Bacteria</taxon>
        <taxon>Pseudomonadati</taxon>
        <taxon>Pseudomonadota</taxon>
        <taxon>Gammaproteobacteria</taxon>
        <taxon>Oceanospirillales</taxon>
        <taxon>Halomonadaceae</taxon>
        <taxon>Litchfieldella</taxon>
    </lineage>
</organism>
<dbReference type="RefSeq" id="WP_016418551.1">
    <property type="nucleotide sequence ID" value="NZ_AUAB01000023.1"/>
</dbReference>
<comment type="caution">
    <text evidence="1">The sequence shown here is derived from an EMBL/GenBank/DDBJ whole genome shotgun (WGS) entry which is preliminary data.</text>
</comment>
<name>S2KEE8_LITA3</name>
<sequence>MASLRSNALNTLPGHCVCRRRDLTSLTPDRGLCYFVSPLAHCLTRYRRWQTSHPDVPTRDQQAMLALLEDSCLLCRVVVRPPIDIRSRLRWQQLEMADLSDIQLFTIVLDNLFTIRDQVAVWNRRLDHADLSSLLADLRCLTWRIEVLLDPARGMRDIVRMASEAGAREDQPS</sequence>
<proteinExistence type="predicted"/>